<sequence length="243" mass="26255">IGGTRHGAVVGFRLGQAEADALVAMGRRRGATLFMTLLAAYQVLLSRHSGQNDILVGTSNAGRDTVELESVIGYITDVPVLRGDLSGDPTFTEFLAATRATVLDAFANQGLPFEELVGSLQIERDLTRTPVFQTMAVLHTENSGRVPKPFHGLSVGQFSGGRAQAKFDLMLEAWHDAGDLYVELEYDTTLFERATAEAYAARLETLLRGITADPDRRLSELPMLTEADEDFLASATRGPVPSA</sequence>
<dbReference type="InterPro" id="IPR023213">
    <property type="entry name" value="CAT-like_dom_sf"/>
</dbReference>
<dbReference type="PANTHER" id="PTHR45398:SF1">
    <property type="entry name" value="ENZYME, PUTATIVE (JCVI)-RELATED"/>
    <property type="match status" value="1"/>
</dbReference>
<organism evidence="2 3">
    <name type="scientific">Streptosporangium algeriense</name>
    <dbReference type="NCBI Taxonomy" id="1682748"/>
    <lineage>
        <taxon>Bacteria</taxon>
        <taxon>Bacillati</taxon>
        <taxon>Actinomycetota</taxon>
        <taxon>Actinomycetes</taxon>
        <taxon>Streptosporangiales</taxon>
        <taxon>Streptosporangiaceae</taxon>
        <taxon>Streptosporangium</taxon>
    </lineage>
</organism>
<evidence type="ECO:0000259" key="1">
    <source>
        <dbReference type="Pfam" id="PF00668"/>
    </source>
</evidence>
<dbReference type="InterPro" id="IPR001242">
    <property type="entry name" value="Condensation_dom"/>
</dbReference>
<dbReference type="SUPFAM" id="SSF52777">
    <property type="entry name" value="CoA-dependent acyltransferases"/>
    <property type="match status" value="1"/>
</dbReference>
<accession>A0ABW3E7Q5</accession>
<evidence type="ECO:0000313" key="2">
    <source>
        <dbReference type="EMBL" id="MFD0891097.1"/>
    </source>
</evidence>
<protein>
    <submittedName>
        <fullName evidence="2">Condensation domain-containing protein</fullName>
    </submittedName>
</protein>
<dbReference type="Proteomes" id="UP001597024">
    <property type="component" value="Unassembled WGS sequence"/>
</dbReference>
<comment type="caution">
    <text evidence="2">The sequence shown here is derived from an EMBL/GenBank/DDBJ whole genome shotgun (WGS) entry which is preliminary data.</text>
</comment>
<feature type="non-terminal residue" evidence="2">
    <location>
        <position position="243"/>
    </location>
</feature>
<keyword evidence="3" id="KW-1185">Reference proteome</keyword>
<gene>
    <name evidence="2" type="ORF">ACFQ08_41665</name>
</gene>
<name>A0ABW3E7Q5_9ACTN</name>
<evidence type="ECO:0000313" key="3">
    <source>
        <dbReference type="Proteomes" id="UP001597024"/>
    </source>
</evidence>
<dbReference type="Pfam" id="PF00668">
    <property type="entry name" value="Condensation"/>
    <property type="match status" value="1"/>
</dbReference>
<feature type="non-terminal residue" evidence="2">
    <location>
        <position position="1"/>
    </location>
</feature>
<dbReference type="PANTHER" id="PTHR45398">
    <property type="match status" value="1"/>
</dbReference>
<dbReference type="Gene3D" id="3.30.559.30">
    <property type="entry name" value="Nonribosomal peptide synthetase, condensation domain"/>
    <property type="match status" value="1"/>
</dbReference>
<dbReference type="EMBL" id="JBHTHX010002913">
    <property type="protein sequence ID" value="MFD0891097.1"/>
    <property type="molecule type" value="Genomic_DNA"/>
</dbReference>
<reference evidence="3" key="1">
    <citation type="journal article" date="2019" name="Int. J. Syst. Evol. Microbiol.">
        <title>The Global Catalogue of Microorganisms (GCM) 10K type strain sequencing project: providing services to taxonomists for standard genome sequencing and annotation.</title>
        <authorList>
            <consortium name="The Broad Institute Genomics Platform"/>
            <consortium name="The Broad Institute Genome Sequencing Center for Infectious Disease"/>
            <person name="Wu L."/>
            <person name="Ma J."/>
        </authorList>
    </citation>
    <scope>NUCLEOTIDE SEQUENCE [LARGE SCALE GENOMIC DNA]</scope>
    <source>
        <strain evidence="3">CCUG 62974</strain>
    </source>
</reference>
<dbReference type="Gene3D" id="3.30.559.10">
    <property type="entry name" value="Chloramphenicol acetyltransferase-like domain"/>
    <property type="match status" value="1"/>
</dbReference>
<feature type="domain" description="Condensation" evidence="1">
    <location>
        <begin position="12"/>
        <end position="232"/>
    </location>
</feature>
<proteinExistence type="predicted"/>